<dbReference type="PANTHER" id="PTHR40254">
    <property type="entry name" value="BLR0577 PROTEIN"/>
    <property type="match status" value="1"/>
</dbReference>
<dbReference type="Gene3D" id="3.50.50.60">
    <property type="entry name" value="FAD/NAD(P)-binding domain"/>
    <property type="match status" value="1"/>
</dbReference>
<dbReference type="EMBL" id="JBHSPH010000010">
    <property type="protein sequence ID" value="MFC5864821.1"/>
    <property type="molecule type" value="Genomic_DNA"/>
</dbReference>
<dbReference type="SUPFAM" id="SSF51905">
    <property type="entry name" value="FAD/NAD(P)-binding domain"/>
    <property type="match status" value="2"/>
</dbReference>
<evidence type="ECO:0000259" key="1">
    <source>
        <dbReference type="Pfam" id="PF13454"/>
    </source>
</evidence>
<proteinExistence type="predicted"/>
<accession>A0ABW1EKI8</accession>
<evidence type="ECO:0000313" key="3">
    <source>
        <dbReference type="Proteomes" id="UP001596091"/>
    </source>
</evidence>
<dbReference type="Proteomes" id="UP001596091">
    <property type="component" value="Unassembled WGS sequence"/>
</dbReference>
<dbReference type="InterPro" id="IPR036188">
    <property type="entry name" value="FAD/NAD-bd_sf"/>
</dbReference>
<dbReference type="RefSeq" id="WP_263332484.1">
    <property type="nucleotide sequence ID" value="NZ_JAGSYH010000001.1"/>
</dbReference>
<reference evidence="3" key="1">
    <citation type="journal article" date="2019" name="Int. J. Syst. Evol. Microbiol.">
        <title>The Global Catalogue of Microorganisms (GCM) 10K type strain sequencing project: providing services to taxonomists for standard genome sequencing and annotation.</title>
        <authorList>
            <consortium name="The Broad Institute Genomics Platform"/>
            <consortium name="The Broad Institute Genome Sequencing Center for Infectious Disease"/>
            <person name="Wu L."/>
            <person name="Ma J."/>
        </authorList>
    </citation>
    <scope>NUCLEOTIDE SEQUENCE [LARGE SCALE GENOMIC DNA]</scope>
    <source>
        <strain evidence="3">JCM 4087</strain>
    </source>
</reference>
<organism evidence="2 3">
    <name type="scientific">Acidicapsa dinghuensis</name>
    <dbReference type="NCBI Taxonomy" id="2218256"/>
    <lineage>
        <taxon>Bacteria</taxon>
        <taxon>Pseudomonadati</taxon>
        <taxon>Acidobacteriota</taxon>
        <taxon>Terriglobia</taxon>
        <taxon>Terriglobales</taxon>
        <taxon>Acidobacteriaceae</taxon>
        <taxon>Acidicapsa</taxon>
    </lineage>
</organism>
<gene>
    <name evidence="2" type="ORF">ACFPT7_21110</name>
</gene>
<dbReference type="InterPro" id="IPR038732">
    <property type="entry name" value="HpyO/CreE_NAD-binding"/>
</dbReference>
<keyword evidence="3" id="KW-1185">Reference proteome</keyword>
<dbReference type="Pfam" id="PF13454">
    <property type="entry name" value="NAD_binding_9"/>
    <property type="match status" value="1"/>
</dbReference>
<comment type="caution">
    <text evidence="2">The sequence shown here is derived from an EMBL/GenBank/DDBJ whole genome shotgun (WGS) entry which is preliminary data.</text>
</comment>
<feature type="domain" description="FAD-dependent urate hydroxylase HpyO/Asp monooxygenase CreE-like FAD/NAD(P)-binding" evidence="1">
    <location>
        <begin position="12"/>
        <end position="152"/>
    </location>
</feature>
<evidence type="ECO:0000313" key="2">
    <source>
        <dbReference type="EMBL" id="MFC5864821.1"/>
    </source>
</evidence>
<protein>
    <submittedName>
        <fullName evidence="2">FAD/NAD(P)-binding protein</fullName>
    </submittedName>
</protein>
<sequence length="468" mass="50927">MTTRNGKIATIAIIGGGVSGTLTAFHLIRQRTPARVILIDQRPDFGLGLAYSTPSFRHLLNVPAGKISALPDQPNHFLNWLRRNHDPAATEKTFAPRAIFGQYIQSLLKSTSELEQEIATVVDVRQHDAGAVLTLDNGCELRADLVVLATGNFDPAPLPGISKVASDLGLYRHNAWAEETYEGLDPDAPVALIGTGLTGVDVVLRLRELGHRGKIIAVSRHGVFPNRHADYTPLSSSAIPQDTPATCVAYLRALRAVIGGGTEWRAAIDSLRDTINDLWLRLPIEEKKRFRRHLQRRWDVVRHRMAPPIADVIESELRSGTLEIREGRLKTVDASPAGARIVFRTHAGDESFHADRVINCTGPSMNYRRVPSALLQNMFSRGLVTAGPLGTGFHCSPNGAVIGADGHASEIIFNLGPGRLGDLIESIAVPEIRQQAVELASTLADRVRSQYMIPEATVMESAPKLVAA</sequence>
<name>A0ABW1EKI8_9BACT</name>
<dbReference type="PANTHER" id="PTHR40254:SF1">
    <property type="entry name" value="BLR0577 PROTEIN"/>
    <property type="match status" value="1"/>
</dbReference>
<dbReference type="InterPro" id="IPR052189">
    <property type="entry name" value="L-asp_N-monooxygenase_NS-form"/>
</dbReference>